<reference evidence="11" key="1">
    <citation type="submission" date="2025-08" db="UniProtKB">
        <authorList>
            <consortium name="RefSeq"/>
        </authorList>
    </citation>
    <scope>IDENTIFICATION</scope>
    <source>
        <tissue evidence="11">Total insect</tissue>
    </source>
</reference>
<comment type="catalytic activity">
    <reaction evidence="6">
        <text>L-glutamate + NAD(+) + H2O = 2-oxoglutarate + NH4(+) + NADH + H(+)</text>
        <dbReference type="Rhea" id="RHEA:15133"/>
        <dbReference type="ChEBI" id="CHEBI:15377"/>
        <dbReference type="ChEBI" id="CHEBI:15378"/>
        <dbReference type="ChEBI" id="CHEBI:16810"/>
        <dbReference type="ChEBI" id="CHEBI:28938"/>
        <dbReference type="ChEBI" id="CHEBI:29985"/>
        <dbReference type="ChEBI" id="CHEBI:57540"/>
        <dbReference type="ChEBI" id="CHEBI:57945"/>
        <dbReference type="EC" id="1.4.1.3"/>
    </reaction>
</comment>
<comment type="catalytic activity">
    <reaction evidence="7">
        <text>L-glutamate + NADP(+) + H2O = 2-oxoglutarate + NH4(+) + NADPH + H(+)</text>
        <dbReference type="Rhea" id="RHEA:11612"/>
        <dbReference type="ChEBI" id="CHEBI:15377"/>
        <dbReference type="ChEBI" id="CHEBI:15378"/>
        <dbReference type="ChEBI" id="CHEBI:16810"/>
        <dbReference type="ChEBI" id="CHEBI:28938"/>
        <dbReference type="ChEBI" id="CHEBI:29985"/>
        <dbReference type="ChEBI" id="CHEBI:57783"/>
        <dbReference type="ChEBI" id="CHEBI:58349"/>
        <dbReference type="EC" id="1.4.1.3"/>
    </reaction>
</comment>
<feature type="domain" description="Glutamate/phenylalanine/leucine/valine/L-tryptophan dehydrogenase C-terminal" evidence="9">
    <location>
        <begin position="258"/>
        <end position="546"/>
    </location>
</feature>
<evidence type="ECO:0000256" key="7">
    <source>
        <dbReference type="ARBA" id="ARBA00048577"/>
    </source>
</evidence>
<name>A0A6P8ZYS8_THRPL</name>
<dbReference type="CDD" id="cd01076">
    <property type="entry name" value="NAD_bind_1_Glu_DH"/>
    <property type="match status" value="1"/>
</dbReference>
<dbReference type="Pfam" id="PF00208">
    <property type="entry name" value="ELFV_dehydrog"/>
    <property type="match status" value="1"/>
</dbReference>
<dbReference type="OrthoDB" id="6718861at2759"/>
<evidence type="ECO:0000313" key="11">
    <source>
        <dbReference type="RefSeq" id="XP_034250285.1"/>
    </source>
</evidence>
<dbReference type="GO" id="GO:0006538">
    <property type="term" value="P:L-glutamate catabolic process"/>
    <property type="evidence" value="ECO:0007669"/>
    <property type="project" value="TreeGrafter"/>
</dbReference>
<evidence type="ECO:0000256" key="1">
    <source>
        <dbReference type="ARBA" id="ARBA00004173"/>
    </source>
</evidence>
<dbReference type="Gene3D" id="1.10.287.140">
    <property type="match status" value="1"/>
</dbReference>
<evidence type="ECO:0000256" key="3">
    <source>
        <dbReference type="ARBA" id="ARBA00012889"/>
    </source>
</evidence>
<dbReference type="Proteomes" id="UP000515158">
    <property type="component" value="Unplaced"/>
</dbReference>
<proteinExistence type="inferred from homology"/>
<dbReference type="SMART" id="SM00839">
    <property type="entry name" value="ELFV_dehydrog"/>
    <property type="match status" value="1"/>
</dbReference>
<evidence type="ECO:0000256" key="4">
    <source>
        <dbReference type="ARBA" id="ARBA00023002"/>
    </source>
</evidence>
<dbReference type="GO" id="GO:0005739">
    <property type="term" value="C:mitochondrion"/>
    <property type="evidence" value="ECO:0007669"/>
    <property type="project" value="UniProtKB-SubCell"/>
</dbReference>
<dbReference type="PANTHER" id="PTHR11606">
    <property type="entry name" value="GLUTAMATE DEHYDROGENASE"/>
    <property type="match status" value="1"/>
</dbReference>
<dbReference type="SUPFAM" id="SSF53223">
    <property type="entry name" value="Aminoacid dehydrogenase-like, N-terminal domain"/>
    <property type="match status" value="1"/>
</dbReference>
<keyword evidence="10" id="KW-1185">Reference proteome</keyword>
<dbReference type="EC" id="1.4.1.3" evidence="3"/>
<sequence>MLLRGVWRGLRHRVAAACSPCIPRAYSAACSEGPGSAIKYEMPEHLQSMPQERDPLFTAMVAYNYHSAVAKLVPMFEKSMKGRQRLTDGQRKHRVEGIMRIMGSCSACVEVTFPVKLDDGSFTLITGYRAHHSVHKIPVKGGIRFSSDVCSDEVKGLAALMSYKTACVNAPFGGAKGGIKINPKDYSENELEKITRRYTLELVKRGFIGPGIDVPAPDMNTGPLEMSWIADQYAKTLGHADINSYATVTGKPINLGGVAGRQDATGRGVYLGTNSFIKEEALMQQIGLTPGWKDKTYVVQGFGNVGFHTARFFTKAGARCIGVVEWDCAIRSCDGINPHELLEHMKRTGSIKDFPGTEPVDREEMLLAECDILAPCATEKVIHLDNADKVKAKIIAEGANGPLTPAADKILMEKKVLIIPDIYLNAGGVTVSYFEWVKNVNHKSFGRLSLKYEEMTQLHLLDSVQKSLNKSLPNCNIEIHPSDEFKRRLLDASEKEIVRASLEATMEKTAGEIKFMAKEHNLGINMRIAAYCNALYKIYKCYEEAGLTL</sequence>
<dbReference type="InterPro" id="IPR033922">
    <property type="entry name" value="NAD_bind_Glu_DH"/>
</dbReference>
<dbReference type="InterPro" id="IPR046346">
    <property type="entry name" value="Aminoacid_DH-like_N_sf"/>
</dbReference>
<evidence type="ECO:0000256" key="2">
    <source>
        <dbReference type="ARBA" id="ARBA00006382"/>
    </source>
</evidence>
<dbReference type="FunFam" id="3.40.50.720:FF:000100">
    <property type="entry name" value="Glutamate dehydrogenase 1, mitochondrial"/>
    <property type="match status" value="1"/>
</dbReference>
<evidence type="ECO:0000256" key="8">
    <source>
        <dbReference type="RuleBase" id="RU004417"/>
    </source>
</evidence>
<dbReference type="GeneID" id="117650793"/>
<dbReference type="InterPro" id="IPR006096">
    <property type="entry name" value="Glu/Leu/Phe/Val/Trp_DH_C"/>
</dbReference>
<evidence type="ECO:0000256" key="5">
    <source>
        <dbReference type="ARBA" id="ARBA00023128"/>
    </source>
</evidence>
<evidence type="ECO:0000259" key="9">
    <source>
        <dbReference type="SMART" id="SM00839"/>
    </source>
</evidence>
<dbReference type="RefSeq" id="XP_034250285.1">
    <property type="nucleotide sequence ID" value="XM_034394394.1"/>
</dbReference>
<evidence type="ECO:0000256" key="6">
    <source>
        <dbReference type="ARBA" id="ARBA00047867"/>
    </source>
</evidence>
<dbReference type="Gene3D" id="3.40.50.720">
    <property type="entry name" value="NAD(P)-binding Rossmann-like Domain"/>
    <property type="match status" value="1"/>
</dbReference>
<dbReference type="Gene3D" id="3.40.50.10860">
    <property type="entry name" value="Leucine Dehydrogenase, chain A, domain 1"/>
    <property type="match status" value="1"/>
</dbReference>
<dbReference type="InterPro" id="IPR036291">
    <property type="entry name" value="NAD(P)-bd_dom_sf"/>
</dbReference>
<keyword evidence="5" id="KW-0496">Mitochondrion</keyword>
<dbReference type="SUPFAM" id="SSF51735">
    <property type="entry name" value="NAD(P)-binding Rossmann-fold domains"/>
    <property type="match status" value="1"/>
</dbReference>
<gene>
    <name evidence="11" type="primary">LOC117650793</name>
</gene>
<dbReference type="InParanoid" id="A0A6P8ZYS8"/>
<dbReference type="PANTHER" id="PTHR11606:SF7">
    <property type="entry name" value="GLUTAMATE DEHYDROGENASE"/>
    <property type="match status" value="1"/>
</dbReference>
<comment type="similarity">
    <text evidence="2 8">Belongs to the Glu/Leu/Phe/Val dehydrogenases family.</text>
</comment>
<keyword evidence="4 8" id="KW-0560">Oxidoreductase</keyword>
<organism evidence="11">
    <name type="scientific">Thrips palmi</name>
    <name type="common">Melon thrips</name>
    <dbReference type="NCBI Taxonomy" id="161013"/>
    <lineage>
        <taxon>Eukaryota</taxon>
        <taxon>Metazoa</taxon>
        <taxon>Ecdysozoa</taxon>
        <taxon>Arthropoda</taxon>
        <taxon>Hexapoda</taxon>
        <taxon>Insecta</taxon>
        <taxon>Pterygota</taxon>
        <taxon>Neoptera</taxon>
        <taxon>Paraneoptera</taxon>
        <taxon>Thysanoptera</taxon>
        <taxon>Terebrantia</taxon>
        <taxon>Thripoidea</taxon>
        <taxon>Thripidae</taxon>
        <taxon>Thrips</taxon>
    </lineage>
</organism>
<dbReference type="PRINTS" id="PR00082">
    <property type="entry name" value="GLFDHDRGNASE"/>
</dbReference>
<accession>A0A6P8ZYS8</accession>
<dbReference type="GO" id="GO:0004352">
    <property type="term" value="F:glutamate dehydrogenase (NAD+) activity"/>
    <property type="evidence" value="ECO:0007669"/>
    <property type="project" value="TreeGrafter"/>
</dbReference>
<comment type="subcellular location">
    <subcellularLocation>
        <location evidence="1">Mitochondrion</location>
    </subcellularLocation>
</comment>
<dbReference type="InterPro" id="IPR006097">
    <property type="entry name" value="Glu/Leu/Phe/Val/Trp_DH_dimer"/>
</dbReference>
<protein>
    <recommendedName>
        <fullName evidence="3">glutamate dehydrogenase [NAD(P)(+)]</fullName>
        <ecNumber evidence="3">1.4.1.3</ecNumber>
    </recommendedName>
</protein>
<dbReference type="AlphaFoldDB" id="A0A6P8ZYS8"/>
<dbReference type="InterPro" id="IPR006095">
    <property type="entry name" value="Glu/Leu/Phe/Val/Trp_DH"/>
</dbReference>
<dbReference type="Pfam" id="PF02812">
    <property type="entry name" value="ELFV_dehydrog_N"/>
    <property type="match status" value="1"/>
</dbReference>
<dbReference type="KEGG" id="tpal:117650793"/>
<evidence type="ECO:0000313" key="10">
    <source>
        <dbReference type="Proteomes" id="UP000515158"/>
    </source>
</evidence>